<gene>
    <name evidence="4" type="primary">tsaA</name>
    <name evidence="4" type="ORF">WDJ61_16305</name>
</gene>
<dbReference type="Proteomes" id="UP001387364">
    <property type="component" value="Chromosome"/>
</dbReference>
<dbReference type="InterPro" id="IPR040372">
    <property type="entry name" value="YaeB-like"/>
</dbReference>
<sequence length="159" mass="18314">MTITLEAIGTIYTPFKEEKGMPIQAVAAKDVEGYIEINEEFVPGLKDIEEFSHLTLIYHLHLVTDVSLEVKPFLDHQPHGVFATRYPRRPNKIGLSTVRLQRAEGNRLYISEVDMLNETPLLDIKPFVPQFDNRETNQIGWFQGKVGKVDRTRAYEENE</sequence>
<dbReference type="PROSITE" id="PS51668">
    <property type="entry name" value="TSAA_2"/>
    <property type="match status" value="1"/>
</dbReference>
<proteinExistence type="inferred from homology"/>
<dbReference type="SUPFAM" id="SSF118196">
    <property type="entry name" value="YaeB-like"/>
    <property type="match status" value="1"/>
</dbReference>
<protein>
    <submittedName>
        <fullName evidence="4">tRNA (N6-threonylcarbamoyladenosine(37)-N6)-methyltransferase TrmO</fullName>
    </submittedName>
</protein>
<evidence type="ECO:0000256" key="1">
    <source>
        <dbReference type="ARBA" id="ARBA00022691"/>
    </source>
</evidence>
<name>A0ABZ2N587_9BACI</name>
<dbReference type="InterPro" id="IPR036414">
    <property type="entry name" value="YaeB_N_sf"/>
</dbReference>
<dbReference type="Pfam" id="PF01980">
    <property type="entry name" value="TrmO_N"/>
    <property type="match status" value="1"/>
</dbReference>
<reference evidence="4 5" key="1">
    <citation type="submission" date="2024-02" db="EMBL/GenBank/DDBJ databases">
        <title>Seven novel Bacillus-like species.</title>
        <authorList>
            <person name="Liu G."/>
        </authorList>
    </citation>
    <scope>NUCLEOTIDE SEQUENCE [LARGE SCALE GENOMIC DNA]</scope>
    <source>
        <strain evidence="4 5">FJAT-52991</strain>
    </source>
</reference>
<dbReference type="RefSeq" id="WP_338751599.1">
    <property type="nucleotide sequence ID" value="NZ_CP147404.1"/>
</dbReference>
<evidence type="ECO:0000259" key="3">
    <source>
        <dbReference type="PROSITE" id="PS51668"/>
    </source>
</evidence>
<dbReference type="PANTHER" id="PTHR12818:SF0">
    <property type="entry name" value="TRNA (ADENINE(37)-N6)-METHYLTRANSFERASE"/>
    <property type="match status" value="1"/>
</dbReference>
<keyword evidence="1" id="KW-0949">S-adenosyl-L-methionine</keyword>
<organism evidence="4 5">
    <name type="scientific">Bacillus kandeliae</name>
    <dbReference type="NCBI Taxonomy" id="3129297"/>
    <lineage>
        <taxon>Bacteria</taxon>
        <taxon>Bacillati</taxon>
        <taxon>Bacillota</taxon>
        <taxon>Bacilli</taxon>
        <taxon>Bacillales</taxon>
        <taxon>Bacillaceae</taxon>
        <taxon>Bacillus</taxon>
    </lineage>
</organism>
<comment type="similarity">
    <text evidence="2">Belongs to the tRNA methyltransferase O family.</text>
</comment>
<dbReference type="EMBL" id="CP147404">
    <property type="protein sequence ID" value="WXB92766.1"/>
    <property type="molecule type" value="Genomic_DNA"/>
</dbReference>
<evidence type="ECO:0000313" key="5">
    <source>
        <dbReference type="Proteomes" id="UP001387364"/>
    </source>
</evidence>
<dbReference type="NCBIfam" id="TIGR00104">
    <property type="entry name" value="tRNA_TsaA"/>
    <property type="match status" value="1"/>
</dbReference>
<dbReference type="Gene3D" id="2.40.30.70">
    <property type="entry name" value="YaeB-like"/>
    <property type="match status" value="1"/>
</dbReference>
<dbReference type="CDD" id="cd09281">
    <property type="entry name" value="UPF0066"/>
    <property type="match status" value="1"/>
</dbReference>
<evidence type="ECO:0000313" key="4">
    <source>
        <dbReference type="EMBL" id="WXB92766.1"/>
    </source>
</evidence>
<dbReference type="PANTHER" id="PTHR12818">
    <property type="entry name" value="TRNA (ADENINE(37)-N6)-METHYLTRANSFERASE"/>
    <property type="match status" value="1"/>
</dbReference>
<evidence type="ECO:0000256" key="2">
    <source>
        <dbReference type="ARBA" id="ARBA00033753"/>
    </source>
</evidence>
<keyword evidence="5" id="KW-1185">Reference proteome</keyword>
<dbReference type="InterPro" id="IPR036413">
    <property type="entry name" value="YaeB-like_sf"/>
</dbReference>
<dbReference type="InterPro" id="IPR023370">
    <property type="entry name" value="TrmO-like_N"/>
</dbReference>
<feature type="domain" description="TsaA-like" evidence="3">
    <location>
        <begin position="5"/>
        <end position="136"/>
    </location>
</feature>
<accession>A0ABZ2N587</accession>